<feature type="transmembrane region" description="Helical" evidence="6">
    <location>
        <begin position="199"/>
        <end position="219"/>
    </location>
</feature>
<comment type="similarity">
    <text evidence="2">Belongs to the acetate uptake transporter (AceTr) (TC 2.A.96) family.</text>
</comment>
<protein>
    <submittedName>
        <fullName evidence="7">Uncharacterized protein</fullName>
    </submittedName>
</protein>
<gene>
    <name evidence="7" type="primary">ABSGL_14816.1 scaffold 14966</name>
</gene>
<dbReference type="NCBIfam" id="NF038013">
    <property type="entry name" value="AceTr_1"/>
    <property type="match status" value="1"/>
</dbReference>
<dbReference type="EMBL" id="LT554985">
    <property type="protein sequence ID" value="SAM09142.1"/>
    <property type="molecule type" value="Genomic_DNA"/>
</dbReference>
<dbReference type="AlphaFoldDB" id="A0A168SY57"/>
<dbReference type="InterPro" id="IPR047622">
    <property type="entry name" value="GPR1_FUN34_YAAH"/>
</dbReference>
<dbReference type="InterPro" id="IPR000791">
    <property type="entry name" value="Gpr1/Fun34/SatP-like"/>
</dbReference>
<dbReference type="Pfam" id="PF01184">
    <property type="entry name" value="Gpr1_Fun34_YaaH"/>
    <property type="match status" value="1"/>
</dbReference>
<dbReference type="InParanoid" id="A0A168SY57"/>
<name>A0A168SY57_ABSGL</name>
<accession>A0A168SY57</accession>
<feature type="transmembrane region" description="Helical" evidence="6">
    <location>
        <begin position="174"/>
        <end position="193"/>
    </location>
</feature>
<evidence type="ECO:0000256" key="4">
    <source>
        <dbReference type="ARBA" id="ARBA00022989"/>
    </source>
</evidence>
<evidence type="ECO:0000256" key="6">
    <source>
        <dbReference type="SAM" id="Phobius"/>
    </source>
</evidence>
<dbReference type="FunCoup" id="A0A168SY57">
    <property type="interactions" value="79"/>
</dbReference>
<dbReference type="PROSITE" id="PS01114">
    <property type="entry name" value="GPR1_FUN34_YAAH"/>
    <property type="match status" value="1"/>
</dbReference>
<dbReference type="Proteomes" id="UP000078561">
    <property type="component" value="Unassembled WGS sequence"/>
</dbReference>
<evidence type="ECO:0000313" key="8">
    <source>
        <dbReference type="Proteomes" id="UP000078561"/>
    </source>
</evidence>
<evidence type="ECO:0000256" key="5">
    <source>
        <dbReference type="ARBA" id="ARBA00023136"/>
    </source>
</evidence>
<reference evidence="7" key="1">
    <citation type="submission" date="2016-04" db="EMBL/GenBank/DDBJ databases">
        <authorList>
            <person name="Evans L.H."/>
            <person name="Alamgir A."/>
            <person name="Owens N."/>
            <person name="Weber N.D."/>
            <person name="Virtaneva K."/>
            <person name="Barbian K."/>
            <person name="Babar A."/>
            <person name="Rosenke K."/>
        </authorList>
    </citation>
    <scope>NUCLEOTIDE SEQUENCE [LARGE SCALE GENOMIC DNA]</scope>
    <source>
        <strain evidence="7">CBS 101.48</strain>
    </source>
</reference>
<feature type="transmembrane region" description="Helical" evidence="6">
    <location>
        <begin position="149"/>
        <end position="167"/>
    </location>
</feature>
<evidence type="ECO:0000256" key="1">
    <source>
        <dbReference type="ARBA" id="ARBA00004141"/>
    </source>
</evidence>
<dbReference type="PANTHER" id="PTHR31123:SF1">
    <property type="entry name" value="ACCUMULATION OF DYADS PROTEIN 2-RELATED"/>
    <property type="match status" value="1"/>
</dbReference>
<dbReference type="GO" id="GO:0005886">
    <property type="term" value="C:plasma membrane"/>
    <property type="evidence" value="ECO:0007669"/>
    <property type="project" value="TreeGrafter"/>
</dbReference>
<dbReference type="InterPro" id="IPR051633">
    <property type="entry name" value="AceTr"/>
</dbReference>
<organism evidence="7">
    <name type="scientific">Absidia glauca</name>
    <name type="common">Pin mould</name>
    <dbReference type="NCBI Taxonomy" id="4829"/>
    <lineage>
        <taxon>Eukaryota</taxon>
        <taxon>Fungi</taxon>
        <taxon>Fungi incertae sedis</taxon>
        <taxon>Mucoromycota</taxon>
        <taxon>Mucoromycotina</taxon>
        <taxon>Mucoromycetes</taxon>
        <taxon>Mucorales</taxon>
        <taxon>Cunninghamellaceae</taxon>
        <taxon>Absidia</taxon>
    </lineage>
</organism>
<proteinExistence type="inferred from homology"/>
<evidence type="ECO:0000256" key="2">
    <source>
        <dbReference type="ARBA" id="ARBA00005587"/>
    </source>
</evidence>
<feature type="transmembrane region" description="Helical" evidence="6">
    <location>
        <begin position="82"/>
        <end position="101"/>
    </location>
</feature>
<sequence length="238" mass="25400">MSLDTIQVIDSKYDMVTELPPPSITPRPPEPPSPLPCLPPVASQVVTANPAPLGLCAFALSTLVLSLHLIGAGVSLDGPQDIVISLAMFYGGLCQILTGMWEFRTGNTFGATTFTSYGAYWLSYGFIYLRGSNILDGYGGETEAFNHSLGLFMTGWALFTALMLITAHRSCITLVAQFFMLFLNYVLAAAYRFNGNASTSVASGVCGVIAALLAFYNAVAGMLTPDNSFFVLPIGRLP</sequence>
<keyword evidence="4 6" id="KW-1133">Transmembrane helix</keyword>
<feature type="transmembrane region" description="Helical" evidence="6">
    <location>
        <begin position="53"/>
        <end position="76"/>
    </location>
</feature>
<evidence type="ECO:0000313" key="7">
    <source>
        <dbReference type="EMBL" id="SAM09142.1"/>
    </source>
</evidence>
<keyword evidence="3 6" id="KW-0812">Transmembrane</keyword>
<keyword evidence="8" id="KW-1185">Reference proteome</keyword>
<keyword evidence="5 6" id="KW-0472">Membrane</keyword>
<dbReference type="OMA" id="HFANANQ"/>
<evidence type="ECO:0000256" key="3">
    <source>
        <dbReference type="ARBA" id="ARBA00022692"/>
    </source>
</evidence>
<feature type="transmembrane region" description="Helical" evidence="6">
    <location>
        <begin position="108"/>
        <end position="129"/>
    </location>
</feature>
<dbReference type="GO" id="GO:0015123">
    <property type="term" value="F:acetate transmembrane transporter activity"/>
    <property type="evidence" value="ECO:0007669"/>
    <property type="project" value="TreeGrafter"/>
</dbReference>
<comment type="subcellular location">
    <subcellularLocation>
        <location evidence="1">Membrane</location>
        <topology evidence="1">Multi-pass membrane protein</topology>
    </subcellularLocation>
</comment>
<dbReference type="OrthoDB" id="3648309at2759"/>
<dbReference type="PANTHER" id="PTHR31123">
    <property type="entry name" value="ACCUMULATION OF DYADS PROTEIN 2-RELATED"/>
    <property type="match status" value="1"/>
</dbReference>
<dbReference type="STRING" id="4829.A0A168SY57"/>